<dbReference type="RefSeq" id="WP_231250090.1">
    <property type="nucleotide sequence ID" value="NZ_BAAAMQ010000005.1"/>
</dbReference>
<proteinExistence type="predicted"/>
<keyword evidence="2" id="KW-1185">Reference proteome</keyword>
<reference evidence="2" key="1">
    <citation type="journal article" date="2019" name="Int. J. Syst. Evol. Microbiol.">
        <title>The Global Catalogue of Microorganisms (GCM) 10K type strain sequencing project: providing services to taxonomists for standard genome sequencing and annotation.</title>
        <authorList>
            <consortium name="The Broad Institute Genomics Platform"/>
            <consortium name="The Broad Institute Genome Sequencing Center for Infectious Disease"/>
            <person name="Wu L."/>
            <person name="Ma J."/>
        </authorList>
    </citation>
    <scope>NUCLEOTIDE SEQUENCE [LARGE SCALE GENOMIC DNA]</scope>
    <source>
        <strain evidence="2">JCM 13813</strain>
    </source>
</reference>
<gene>
    <name evidence="1" type="ORF">GCM10009726_06780</name>
</gene>
<evidence type="ECO:0000313" key="1">
    <source>
        <dbReference type="EMBL" id="GAA2097971.1"/>
    </source>
</evidence>
<protein>
    <submittedName>
        <fullName evidence="1">Uncharacterized protein</fullName>
    </submittedName>
</protein>
<comment type="caution">
    <text evidence="1">The sequence shown here is derived from an EMBL/GenBank/DDBJ whole genome shotgun (WGS) entry which is preliminary data.</text>
</comment>
<accession>A0ABP5IDP3</accession>
<dbReference type="EMBL" id="BAAAMQ010000005">
    <property type="protein sequence ID" value="GAA2097971.1"/>
    <property type="molecule type" value="Genomic_DNA"/>
</dbReference>
<sequence length="301" mass="33079">MYVPAAVDVTPDQRIVEAAAVLRADEAVTGWAALRWQGAAWFEGTDGQTGRRDVPLLARRDRAAPTGAMVSQEFLHPDQITTVDGVPVTLPVRSVVHEMRYADTLGEAVVALDMACYSDLVSLAEVTAYVATLGPVTGIQQARDALVLGEENSWSPKETAMRGVWTMRAGLLRPLCNAPVFTLEGRHVGTPDLIDPELGLVAQYNGSDHISLAGTAADVNKDASYRDLGLERVTMLVTDWGEIDDFTRRLLEAAGRASARTAPRRWRIEPPTWWTPTHTVERRRALPGLERERLLGYRRTA</sequence>
<dbReference type="Proteomes" id="UP001501161">
    <property type="component" value="Unassembled WGS sequence"/>
</dbReference>
<name>A0ABP5IDP3_9ACTN</name>
<organism evidence="1 2">
    <name type="scientific">Nocardioides furvisabuli</name>
    <dbReference type="NCBI Taxonomy" id="375542"/>
    <lineage>
        <taxon>Bacteria</taxon>
        <taxon>Bacillati</taxon>
        <taxon>Actinomycetota</taxon>
        <taxon>Actinomycetes</taxon>
        <taxon>Propionibacteriales</taxon>
        <taxon>Nocardioidaceae</taxon>
        <taxon>Nocardioides</taxon>
    </lineage>
</organism>
<evidence type="ECO:0000313" key="2">
    <source>
        <dbReference type="Proteomes" id="UP001501161"/>
    </source>
</evidence>